<dbReference type="RefSeq" id="WP_283433786.1">
    <property type="nucleotide sequence ID" value="NZ_CAWLDM010000001.1"/>
</dbReference>
<dbReference type="PROSITE" id="PS51257">
    <property type="entry name" value="PROKAR_LIPOPROTEIN"/>
    <property type="match status" value="1"/>
</dbReference>
<sequence>MQVRTYALVAGMLLTFGVVGCEKTEPQKTYSTSDVEQLLQEHPELAEPRQGAPE</sequence>
<protein>
    <recommendedName>
        <fullName evidence="4">Secreted protein</fullName>
    </recommendedName>
</protein>
<evidence type="ECO:0000313" key="3">
    <source>
        <dbReference type="Proteomes" id="UP001158067"/>
    </source>
</evidence>
<comment type="caution">
    <text evidence="2">The sequence shown here is derived from an EMBL/GenBank/DDBJ whole genome shotgun (WGS) entry which is preliminary data.</text>
</comment>
<organism evidence="2 3">
    <name type="scientific">Neorhodopirellula lusitana</name>
    <dbReference type="NCBI Taxonomy" id="445327"/>
    <lineage>
        <taxon>Bacteria</taxon>
        <taxon>Pseudomonadati</taxon>
        <taxon>Planctomycetota</taxon>
        <taxon>Planctomycetia</taxon>
        <taxon>Pirellulales</taxon>
        <taxon>Pirellulaceae</taxon>
        <taxon>Neorhodopirellula</taxon>
    </lineage>
</organism>
<name>A0ABY1QBF2_9BACT</name>
<evidence type="ECO:0008006" key="4">
    <source>
        <dbReference type="Google" id="ProtNLM"/>
    </source>
</evidence>
<reference evidence="2 3" key="1">
    <citation type="submission" date="2017-05" db="EMBL/GenBank/DDBJ databases">
        <authorList>
            <person name="Varghese N."/>
            <person name="Submissions S."/>
        </authorList>
    </citation>
    <scope>NUCLEOTIDE SEQUENCE [LARGE SCALE GENOMIC DNA]</scope>
    <source>
        <strain evidence="2 3">DSM 25457</strain>
    </source>
</reference>
<evidence type="ECO:0000256" key="1">
    <source>
        <dbReference type="SAM" id="MobiDB-lite"/>
    </source>
</evidence>
<dbReference type="EMBL" id="FXUG01000010">
    <property type="protein sequence ID" value="SMP66526.1"/>
    <property type="molecule type" value="Genomic_DNA"/>
</dbReference>
<evidence type="ECO:0000313" key="2">
    <source>
        <dbReference type="EMBL" id="SMP66526.1"/>
    </source>
</evidence>
<feature type="region of interest" description="Disordered" evidence="1">
    <location>
        <begin position="25"/>
        <end position="54"/>
    </location>
</feature>
<accession>A0ABY1QBF2</accession>
<proteinExistence type="predicted"/>
<keyword evidence="3" id="KW-1185">Reference proteome</keyword>
<gene>
    <name evidence="2" type="ORF">SAMN06265222_1109</name>
</gene>
<dbReference type="Proteomes" id="UP001158067">
    <property type="component" value="Unassembled WGS sequence"/>
</dbReference>